<dbReference type="Proteomes" id="UP000297975">
    <property type="component" value="Unassembled WGS sequence"/>
</dbReference>
<dbReference type="EMBL" id="SOPW01000005">
    <property type="protein sequence ID" value="TFB22931.1"/>
    <property type="molecule type" value="Genomic_DNA"/>
</dbReference>
<accession>A0A4Y8INL3</accession>
<dbReference type="Gene3D" id="3.40.50.720">
    <property type="entry name" value="NAD(P)-binding Rossmann-like Domain"/>
    <property type="match status" value="1"/>
</dbReference>
<gene>
    <name evidence="1" type="ORF">E3U55_06735</name>
</gene>
<dbReference type="InterPro" id="IPR036291">
    <property type="entry name" value="NAD(P)-bd_dom_sf"/>
</dbReference>
<protein>
    <submittedName>
        <fullName evidence="1">Short-chain dehydrogenase</fullName>
    </submittedName>
</protein>
<comment type="caution">
    <text evidence="1">The sequence shown here is derived from an EMBL/GenBank/DDBJ whole genome shotgun (WGS) entry which is preliminary data.</text>
</comment>
<dbReference type="OrthoDB" id="7922774at2"/>
<dbReference type="AlphaFoldDB" id="A0A4Y8INL3"/>
<evidence type="ECO:0000313" key="2">
    <source>
        <dbReference type="Proteomes" id="UP000297975"/>
    </source>
</evidence>
<dbReference type="SUPFAM" id="SSF51735">
    <property type="entry name" value="NAD(P)-binding Rossmann-fold domains"/>
    <property type="match status" value="1"/>
</dbReference>
<name>A0A4Y8INL3_9BACI</name>
<sequence length="181" mass="20954">MGRGEMMKRALVIGGSGMLANVSVWLSDHDYEVYVVGRTKWKMSQLLERPNKITPIYVDYQDEKLFRQKINQTFDWDLVVAWIHNVPGEPMCVLVNELSKQDEPFNLYHVLGSSTNLHAIREKLSTPKNCTYHQVQLGFKIEDNHSRWLTHKEISNGVIEAIQSGQNIHIIGQLEPWDQRP</sequence>
<dbReference type="NCBIfam" id="NF006168">
    <property type="entry name" value="PRK08309.1"/>
    <property type="match status" value="1"/>
</dbReference>
<organism evidence="1 2">
    <name type="scientific">Filobacillus milosensis</name>
    <dbReference type="NCBI Taxonomy" id="94137"/>
    <lineage>
        <taxon>Bacteria</taxon>
        <taxon>Bacillati</taxon>
        <taxon>Bacillota</taxon>
        <taxon>Bacilli</taxon>
        <taxon>Bacillales</taxon>
        <taxon>Bacillaceae</taxon>
        <taxon>Filobacillus</taxon>
    </lineage>
</organism>
<proteinExistence type="predicted"/>
<evidence type="ECO:0000313" key="1">
    <source>
        <dbReference type="EMBL" id="TFB22931.1"/>
    </source>
</evidence>
<keyword evidence="2" id="KW-1185">Reference proteome</keyword>
<reference evidence="1 2" key="1">
    <citation type="submission" date="2019-03" db="EMBL/GenBank/DDBJ databases">
        <authorList>
            <person name="He R.-H."/>
        </authorList>
    </citation>
    <scope>NUCLEOTIDE SEQUENCE [LARGE SCALE GENOMIC DNA]</scope>
    <source>
        <strain evidence="2">SH 714</strain>
    </source>
</reference>